<dbReference type="Proteomes" id="UP000599391">
    <property type="component" value="Unassembled WGS sequence"/>
</dbReference>
<feature type="transmembrane region" description="Helical" evidence="6">
    <location>
        <begin position="496"/>
        <end position="519"/>
    </location>
</feature>
<proteinExistence type="predicted"/>
<gene>
    <name evidence="9" type="ORF">I8751_06230</name>
</gene>
<sequence length="785" mass="86114">MIQTSGLFICLGYILGLLFTAVPGGGLWILVLGILGAILFRRGNNSRQIFQKSEKAGGKTKSAPNIWQNFPHPRVWLAAGLIGLLATAYFQWRVPQPSTEDISKFIPQGNNNQEQLVIVRGELVSNPRLTRSQRGQFWLEATQLDEVKNDKGPASVPKGVTGKLYVTVPILQATGLYSGQEIAVTGVLYQPKAASNPGAFDFRKFLKQEGSFAGLIGRQINVMDTSEKRQWGLWQVRERIVRSQVRWLGIPEGPLVSAMVLGSKAVDLPYDIRDLFVRAGLAHALAASGFQTSLILGVILQLTKRAKKGTQFTLGFLALIIFLSLTGFQPAVLRAVIMGFAALVGLLLKRKVKQLGSLLLAATLLLIFNPLWIWDLGFQLSFLATLGLIVTVPAITERLNWLPPAIASLIAVPLAATIWTLPLQLLVFGVVPSYSLLLNIISTPLISIISIGGIISALAALIWPEAGSAMAGVLHYPTDWLIKLVEIFSKLPGNSVAVGSISTWQLLTIYALIMLVWLVHWWQKRWWFASLIAFGLVLVPAWHSTSTLFRITVMEASTEPVVVIQDKGIVTLINSGDEGTGRFTILPFLQQQGVNQIDWAIASDFQGNNSNAWLEILQGLSIKNFYVYSPKPGNTITSQAIQQEVQKYQGTYQPLTPGQAVNTGSIVAQLINDQLPILQLQVQGQNWLLVGNVKPKEVETLFKMGGLPRPQVLWCSSASLKDLIFLLQPQVAIASSSNLDSKALSELSKSRTKIFFTGRDGAIQWTPNNQFEAFIQTTENKSSVL</sequence>
<dbReference type="InterPro" id="IPR004477">
    <property type="entry name" value="ComEC_N"/>
</dbReference>
<evidence type="ECO:0000256" key="1">
    <source>
        <dbReference type="ARBA" id="ARBA00004651"/>
    </source>
</evidence>
<feature type="transmembrane region" description="Helical" evidence="6">
    <location>
        <begin position="408"/>
        <end position="431"/>
    </location>
</feature>
<dbReference type="GO" id="GO:0005886">
    <property type="term" value="C:plasma membrane"/>
    <property type="evidence" value="ECO:0007669"/>
    <property type="project" value="UniProtKB-SubCell"/>
</dbReference>
<accession>A0A8J7H718</accession>
<dbReference type="PANTHER" id="PTHR30619:SF1">
    <property type="entry name" value="RECOMBINATION PROTEIN 2"/>
    <property type="match status" value="1"/>
</dbReference>
<dbReference type="InterPro" id="IPR052159">
    <property type="entry name" value="Competence_DNA_uptake"/>
</dbReference>
<evidence type="ECO:0000313" key="9">
    <source>
        <dbReference type="EMBL" id="MBH8551978.1"/>
    </source>
</evidence>
<feature type="transmembrane region" description="Helical" evidence="6">
    <location>
        <begin position="525"/>
        <end position="542"/>
    </location>
</feature>
<feature type="transmembrane region" description="Helical" evidence="6">
    <location>
        <begin position="281"/>
        <end position="302"/>
    </location>
</feature>
<reference evidence="9 10" key="1">
    <citation type="journal article" date="2021" name="Int. J. Syst. Evol. Microbiol.">
        <title>Amazonocrinis nigriterrae gen. nov., sp. nov., Atlanticothrix silvestris gen. nov., sp. nov. and Dendronalium phyllosphericum gen. nov., sp. nov., nostocacean cyanobacteria from Brazilian environments.</title>
        <authorList>
            <person name="Alvarenga D.O."/>
            <person name="Andreote A.P.D."/>
            <person name="Branco L.H.Z."/>
            <person name="Delbaje E."/>
            <person name="Cruz R.B."/>
            <person name="Varani A.M."/>
            <person name="Fiore M.F."/>
        </authorList>
    </citation>
    <scope>NUCLEOTIDE SEQUENCE [LARGE SCALE GENOMIC DNA]</scope>
    <source>
        <strain evidence="9 10">CENA357</strain>
    </source>
</reference>
<dbReference type="PANTHER" id="PTHR30619">
    <property type="entry name" value="DNA INTERNALIZATION/COMPETENCE PROTEIN COMEC/REC2"/>
    <property type="match status" value="1"/>
</dbReference>
<feature type="domain" description="DUF4131" evidence="8">
    <location>
        <begin position="27"/>
        <end position="221"/>
    </location>
</feature>
<dbReference type="Pfam" id="PF13567">
    <property type="entry name" value="DUF4131"/>
    <property type="match status" value="1"/>
</dbReference>
<keyword evidence="3 6" id="KW-0812">Transmembrane</keyword>
<evidence type="ECO:0000256" key="6">
    <source>
        <dbReference type="SAM" id="Phobius"/>
    </source>
</evidence>
<feature type="transmembrane region" description="Helical" evidence="6">
    <location>
        <begin position="331"/>
        <end position="348"/>
    </location>
</feature>
<feature type="transmembrane region" description="Helical" evidence="6">
    <location>
        <begin position="6"/>
        <end position="39"/>
    </location>
</feature>
<dbReference type="RefSeq" id="WP_214438301.1">
    <property type="nucleotide sequence ID" value="NZ_JAECZB010000009.1"/>
</dbReference>
<dbReference type="AlphaFoldDB" id="A0A8J7H718"/>
<keyword evidence="2" id="KW-1003">Cell membrane</keyword>
<feature type="transmembrane region" description="Helical" evidence="6">
    <location>
        <begin position="309"/>
        <end position="325"/>
    </location>
</feature>
<evidence type="ECO:0000259" key="7">
    <source>
        <dbReference type="Pfam" id="PF03772"/>
    </source>
</evidence>
<name>A0A8J7H718_9CYAN</name>
<comment type="subcellular location">
    <subcellularLocation>
        <location evidence="1">Cell membrane</location>
        <topology evidence="1">Multi-pass membrane protein</topology>
    </subcellularLocation>
</comment>
<evidence type="ECO:0000259" key="8">
    <source>
        <dbReference type="Pfam" id="PF13567"/>
    </source>
</evidence>
<evidence type="ECO:0000256" key="2">
    <source>
        <dbReference type="ARBA" id="ARBA00022475"/>
    </source>
</evidence>
<keyword evidence="5 6" id="KW-0472">Membrane</keyword>
<dbReference type="NCBIfam" id="TIGR00360">
    <property type="entry name" value="ComEC_N-term"/>
    <property type="match status" value="1"/>
</dbReference>
<keyword evidence="10" id="KW-1185">Reference proteome</keyword>
<organism evidence="9 10">
    <name type="scientific">Atlanticothrix silvestris CENA357</name>
    <dbReference type="NCBI Taxonomy" id="1725252"/>
    <lineage>
        <taxon>Bacteria</taxon>
        <taxon>Bacillati</taxon>
        <taxon>Cyanobacteriota</taxon>
        <taxon>Cyanophyceae</taxon>
        <taxon>Nostocales</taxon>
        <taxon>Nodulariaceae</taxon>
        <taxon>Atlanticothrix</taxon>
        <taxon>Atlanticothrix silvestris</taxon>
    </lineage>
</organism>
<dbReference type="Pfam" id="PF03772">
    <property type="entry name" value="Competence"/>
    <property type="match status" value="1"/>
</dbReference>
<feature type="transmembrane region" description="Helical" evidence="6">
    <location>
        <begin position="355"/>
        <end position="374"/>
    </location>
</feature>
<feature type="transmembrane region" description="Helical" evidence="6">
    <location>
        <begin position="437"/>
        <end position="463"/>
    </location>
</feature>
<comment type="caution">
    <text evidence="9">The sequence shown here is derived from an EMBL/GenBank/DDBJ whole genome shotgun (WGS) entry which is preliminary data.</text>
</comment>
<evidence type="ECO:0000313" key="10">
    <source>
        <dbReference type="Proteomes" id="UP000599391"/>
    </source>
</evidence>
<evidence type="ECO:0000256" key="4">
    <source>
        <dbReference type="ARBA" id="ARBA00022989"/>
    </source>
</evidence>
<feature type="domain" description="ComEC/Rec2-related protein" evidence="7">
    <location>
        <begin position="260"/>
        <end position="522"/>
    </location>
</feature>
<evidence type="ECO:0000256" key="3">
    <source>
        <dbReference type="ARBA" id="ARBA00022692"/>
    </source>
</evidence>
<dbReference type="InterPro" id="IPR036866">
    <property type="entry name" value="RibonucZ/Hydroxyglut_hydro"/>
</dbReference>
<protein>
    <submittedName>
        <fullName evidence="9">ComEC/Rec2 family competence protein</fullName>
    </submittedName>
</protein>
<evidence type="ECO:0000256" key="5">
    <source>
        <dbReference type="ARBA" id="ARBA00023136"/>
    </source>
</evidence>
<dbReference type="InterPro" id="IPR025405">
    <property type="entry name" value="DUF4131"/>
</dbReference>
<dbReference type="EMBL" id="JAECZB010000009">
    <property type="protein sequence ID" value="MBH8551978.1"/>
    <property type="molecule type" value="Genomic_DNA"/>
</dbReference>
<dbReference type="Gene3D" id="3.60.15.10">
    <property type="entry name" value="Ribonuclease Z/Hydroxyacylglutathione hydrolase-like"/>
    <property type="match status" value="1"/>
</dbReference>
<keyword evidence="4 6" id="KW-1133">Transmembrane helix</keyword>